<dbReference type="AlphaFoldDB" id="A0A3E5ALC3"/>
<name>A0A3E5ALC3_9FIRM</name>
<organism evidence="1 2">
    <name type="scientific">Agathobacter rectalis</name>
    <dbReference type="NCBI Taxonomy" id="39491"/>
    <lineage>
        <taxon>Bacteria</taxon>
        <taxon>Bacillati</taxon>
        <taxon>Bacillota</taxon>
        <taxon>Clostridia</taxon>
        <taxon>Lachnospirales</taxon>
        <taxon>Lachnospiraceae</taxon>
        <taxon>Agathobacter</taxon>
    </lineage>
</organism>
<proteinExistence type="predicted"/>
<comment type="caution">
    <text evidence="1">The sequence shown here is derived from an EMBL/GenBank/DDBJ whole genome shotgun (WGS) entry which is preliminary data.</text>
</comment>
<reference evidence="1 2" key="1">
    <citation type="submission" date="2018-08" db="EMBL/GenBank/DDBJ databases">
        <title>A genome reference for cultivated species of the human gut microbiota.</title>
        <authorList>
            <person name="Zou Y."/>
            <person name="Xue W."/>
            <person name="Luo G."/>
        </authorList>
    </citation>
    <scope>NUCLEOTIDE SEQUENCE [LARGE SCALE GENOMIC DNA]</scope>
    <source>
        <strain evidence="1 2">OM05-6AA</strain>
    </source>
</reference>
<evidence type="ECO:0000313" key="2">
    <source>
        <dbReference type="Proteomes" id="UP000260970"/>
    </source>
</evidence>
<evidence type="ECO:0000313" key="1">
    <source>
        <dbReference type="EMBL" id="RGN21489.1"/>
    </source>
</evidence>
<dbReference type="EMBL" id="QSUG01000013">
    <property type="protein sequence ID" value="RGN21489.1"/>
    <property type="molecule type" value="Genomic_DNA"/>
</dbReference>
<gene>
    <name evidence="1" type="ORF">DXB72_11820</name>
</gene>
<accession>A0A3E5ALC3</accession>
<sequence length="103" mass="12091">MYEKDKLYYCGGSTENVFAICSICGRHTEKSDMVTTINNWNNDKTKKDAKRDVFVVKYKERSTGRVFEINPKINNSFYDRLCRNAFQTGEYILISGELPEKWK</sequence>
<protein>
    <submittedName>
        <fullName evidence="1">Uncharacterized protein</fullName>
    </submittedName>
</protein>
<dbReference type="Proteomes" id="UP000260970">
    <property type="component" value="Unassembled WGS sequence"/>
</dbReference>